<accession>A0A4R6KPP4</accession>
<dbReference type="EMBL" id="SNWQ01000002">
    <property type="protein sequence ID" value="TDO52665.1"/>
    <property type="molecule type" value="Genomic_DNA"/>
</dbReference>
<evidence type="ECO:0000313" key="3">
    <source>
        <dbReference type="Proteomes" id="UP000295388"/>
    </source>
</evidence>
<name>A0A4R6KPP4_9ACTN</name>
<evidence type="ECO:0000313" key="2">
    <source>
        <dbReference type="EMBL" id="TDO52665.1"/>
    </source>
</evidence>
<feature type="region of interest" description="Disordered" evidence="1">
    <location>
        <begin position="1"/>
        <end position="23"/>
    </location>
</feature>
<keyword evidence="3" id="KW-1185">Reference proteome</keyword>
<sequence>MSLGVAEPDLDVPDCDGPDGDVPERAGRTVTVFTARVVETRGLLARIAVQLNPYDVRELALSLEDNQLQVTVEGNGFDANRVAARLDKIVGVLDVTYS</sequence>
<proteinExistence type="predicted"/>
<protein>
    <recommendedName>
        <fullName evidence="4">ACT domain-containing protein</fullName>
    </recommendedName>
</protein>
<reference evidence="2 3" key="1">
    <citation type="submission" date="2019-03" db="EMBL/GenBank/DDBJ databases">
        <title>Genomic Encyclopedia of Type Strains, Phase III (KMG-III): the genomes of soil and plant-associated and newly described type strains.</title>
        <authorList>
            <person name="Whitman W."/>
        </authorList>
    </citation>
    <scope>NUCLEOTIDE SEQUENCE [LARGE SCALE GENOMIC DNA]</scope>
    <source>
        <strain evidence="2 3">VKM Ac-2527</strain>
    </source>
</reference>
<dbReference type="Proteomes" id="UP000295388">
    <property type="component" value="Unassembled WGS sequence"/>
</dbReference>
<gene>
    <name evidence="2" type="ORF">EV643_102505</name>
</gene>
<comment type="caution">
    <text evidence="2">The sequence shown here is derived from an EMBL/GenBank/DDBJ whole genome shotgun (WGS) entry which is preliminary data.</text>
</comment>
<evidence type="ECO:0000256" key="1">
    <source>
        <dbReference type="SAM" id="MobiDB-lite"/>
    </source>
</evidence>
<dbReference type="RefSeq" id="WP_238165399.1">
    <property type="nucleotide sequence ID" value="NZ_SNWQ01000002.1"/>
</dbReference>
<dbReference type="AlphaFoldDB" id="A0A4R6KPP4"/>
<evidence type="ECO:0008006" key="4">
    <source>
        <dbReference type="Google" id="ProtNLM"/>
    </source>
</evidence>
<feature type="compositionally biased region" description="Acidic residues" evidence="1">
    <location>
        <begin position="8"/>
        <end position="21"/>
    </location>
</feature>
<organism evidence="2 3">
    <name type="scientific">Kribbella caucasensis</name>
    <dbReference type="NCBI Taxonomy" id="2512215"/>
    <lineage>
        <taxon>Bacteria</taxon>
        <taxon>Bacillati</taxon>
        <taxon>Actinomycetota</taxon>
        <taxon>Actinomycetes</taxon>
        <taxon>Propionibacteriales</taxon>
        <taxon>Kribbellaceae</taxon>
        <taxon>Kribbella</taxon>
    </lineage>
</organism>